<dbReference type="EMBL" id="VOFY01000005">
    <property type="protein sequence ID" value="KAA8593060.1"/>
    <property type="molecule type" value="Genomic_DNA"/>
</dbReference>
<protein>
    <submittedName>
        <fullName evidence="2">Uncharacterized protein</fullName>
    </submittedName>
</protein>
<evidence type="ECO:0000313" key="3">
    <source>
        <dbReference type="Proteomes" id="UP000327493"/>
    </source>
</evidence>
<proteinExistence type="predicted"/>
<feature type="region of interest" description="Disordered" evidence="1">
    <location>
        <begin position="52"/>
        <end position="88"/>
    </location>
</feature>
<feature type="compositionally biased region" description="Polar residues" evidence="1">
    <location>
        <begin position="67"/>
        <end position="88"/>
    </location>
</feature>
<reference evidence="2 3" key="1">
    <citation type="submission" date="2019-08" db="EMBL/GenBank/DDBJ databases">
        <title>A chromosome-level genome assembly, high-density linkage maps, and genome scans reveal the genomic architecture of hybrid incompatibilities underlying speciation via character displacement in darters (Percidae: Etheostominae).</title>
        <authorList>
            <person name="Moran R.L."/>
            <person name="Catchen J.M."/>
            <person name="Fuller R.C."/>
        </authorList>
    </citation>
    <scope>NUCLEOTIDE SEQUENCE [LARGE SCALE GENOMIC DNA]</scope>
    <source>
        <strain evidence="2">EspeVRDwgs_2016</strain>
        <tissue evidence="2">Muscle</tissue>
    </source>
</reference>
<sequence>MLPLTEALQVKNVKSYIIHSRRTKTKLMFGLKGKKKKKVNTDLVLANKGAVDSGAELPSEASPMLEVTNTEDQPGSSAVRTRIIPNNK</sequence>
<dbReference type="AlphaFoldDB" id="A0A5J5DII8"/>
<keyword evidence="3" id="KW-1185">Reference proteome</keyword>
<dbReference type="Proteomes" id="UP000327493">
    <property type="component" value="Chromosome 5"/>
</dbReference>
<evidence type="ECO:0000256" key="1">
    <source>
        <dbReference type="SAM" id="MobiDB-lite"/>
    </source>
</evidence>
<name>A0A5J5DII8_9PERO</name>
<gene>
    <name evidence="2" type="ORF">FQN60_018515</name>
</gene>
<evidence type="ECO:0000313" key="2">
    <source>
        <dbReference type="EMBL" id="KAA8593060.1"/>
    </source>
</evidence>
<accession>A0A5J5DII8</accession>
<organism evidence="2 3">
    <name type="scientific">Etheostoma spectabile</name>
    <name type="common">orangethroat darter</name>
    <dbReference type="NCBI Taxonomy" id="54343"/>
    <lineage>
        <taxon>Eukaryota</taxon>
        <taxon>Metazoa</taxon>
        <taxon>Chordata</taxon>
        <taxon>Craniata</taxon>
        <taxon>Vertebrata</taxon>
        <taxon>Euteleostomi</taxon>
        <taxon>Actinopterygii</taxon>
        <taxon>Neopterygii</taxon>
        <taxon>Teleostei</taxon>
        <taxon>Neoteleostei</taxon>
        <taxon>Acanthomorphata</taxon>
        <taxon>Eupercaria</taxon>
        <taxon>Perciformes</taxon>
        <taxon>Percoidei</taxon>
        <taxon>Percidae</taxon>
        <taxon>Etheostomatinae</taxon>
        <taxon>Etheostoma</taxon>
    </lineage>
</organism>
<feature type="non-terminal residue" evidence="2">
    <location>
        <position position="88"/>
    </location>
</feature>
<comment type="caution">
    <text evidence="2">The sequence shown here is derived from an EMBL/GenBank/DDBJ whole genome shotgun (WGS) entry which is preliminary data.</text>
</comment>